<sequence length="630" mass="72295">MVRNLSQLQEMEVSYCENMEEIVVESEVGDDKIEVAEFTQLRSLELRRLPVLKSFCFKVKELPILQTQSTSDGGFKGIALQDEIHTPLPLFDKMVSFPNLEKLGVYSVGCENKQHDELFGVSSNPMRSSVLACPDLKYLFTTSFVKSLLQLQKLYIQDCEFMEGIVLTEEFVEERMNKILFPNLDKLNLKNLSNLTRFCDGHLIDFCSLTDLSIEKCPAFRTFVSNPLCADIKVSKKPKEVDLERNQVTTFPPLFDEKVSFPSLKLMCIISMSNLERTWHSQLAEGSFYKLNSIYIRDCKNIETLFPSNDLGRFRKLEGLKLVDCHSLQEIYQLEGFNAEETSSVMSFDLNHLCISGLEGLKHIWSKDPQGILTFQNLDYIEVLNCKILNNLFPSSIAKDLLQLKRLELVNCGIEEIVTKAEGVEEVPSFVFRQLVSLRLEGLPKIRNFYPGFLQFGEVVSRRKDFTTIWNMKLSKFPHSKGKMAESTSVKFLVNISKLTVDKCEFLSKALSSNQMPFLESLKELHLIDLPQLRHIWNKDPQGILSFENLKLLKVYNCSSLTNILTLPMALGLVRLEHMEVEMHLLEQIINKEGEKEDEGEWDKTIFPSLHTINLESLPSLTVFILEVKF</sequence>
<dbReference type="Proteomes" id="UP000467840">
    <property type="component" value="Chromosome 10"/>
</dbReference>
<dbReference type="Gene3D" id="3.80.10.10">
    <property type="entry name" value="Ribonuclease Inhibitor"/>
    <property type="match status" value="3"/>
</dbReference>
<dbReference type="Pfam" id="PF23247">
    <property type="entry name" value="LRR_RPS2"/>
    <property type="match status" value="3"/>
</dbReference>
<dbReference type="PANTHER" id="PTHR33463">
    <property type="entry name" value="NB-ARC DOMAIN-CONTAINING PROTEIN-RELATED"/>
    <property type="match status" value="1"/>
</dbReference>
<dbReference type="PANTHER" id="PTHR33463:SF149">
    <property type="entry name" value="NB-ARC DOMAIN-CONTAINING PROTEIN"/>
    <property type="match status" value="1"/>
</dbReference>
<dbReference type="EMBL" id="JAAGAX010000003">
    <property type="protein sequence ID" value="KAF2318828.1"/>
    <property type="molecule type" value="Genomic_DNA"/>
</dbReference>
<protein>
    <recommendedName>
        <fullName evidence="2">Disease resistance protein At4g27190-like leucine-rich repeats domain-containing protein</fullName>
    </recommendedName>
</protein>
<dbReference type="InterPro" id="IPR057135">
    <property type="entry name" value="At4g27190-like_LRR"/>
</dbReference>
<evidence type="ECO:0000256" key="1">
    <source>
        <dbReference type="ARBA" id="ARBA00022821"/>
    </source>
</evidence>
<dbReference type="SUPFAM" id="SSF52058">
    <property type="entry name" value="L domain-like"/>
    <property type="match status" value="1"/>
</dbReference>
<feature type="domain" description="Disease resistance protein At4g27190-like leucine-rich repeats" evidence="2">
    <location>
        <begin position="130"/>
        <end position="225"/>
    </location>
</feature>
<keyword evidence="1" id="KW-0611">Plant defense</keyword>
<keyword evidence="4" id="KW-1185">Reference proteome</keyword>
<dbReference type="InterPro" id="IPR050905">
    <property type="entry name" value="Plant_NBS-LRR"/>
</dbReference>
<evidence type="ECO:0000313" key="4">
    <source>
        <dbReference type="Proteomes" id="UP000467840"/>
    </source>
</evidence>
<proteinExistence type="predicted"/>
<organism evidence="3 4">
    <name type="scientific">Hevea brasiliensis</name>
    <name type="common">Para rubber tree</name>
    <name type="synonym">Siphonia brasiliensis</name>
    <dbReference type="NCBI Taxonomy" id="3981"/>
    <lineage>
        <taxon>Eukaryota</taxon>
        <taxon>Viridiplantae</taxon>
        <taxon>Streptophyta</taxon>
        <taxon>Embryophyta</taxon>
        <taxon>Tracheophyta</taxon>
        <taxon>Spermatophyta</taxon>
        <taxon>Magnoliopsida</taxon>
        <taxon>eudicotyledons</taxon>
        <taxon>Gunneridae</taxon>
        <taxon>Pentapetalae</taxon>
        <taxon>rosids</taxon>
        <taxon>fabids</taxon>
        <taxon>Malpighiales</taxon>
        <taxon>Euphorbiaceae</taxon>
        <taxon>Crotonoideae</taxon>
        <taxon>Micrandreae</taxon>
        <taxon>Hevea</taxon>
    </lineage>
</organism>
<comment type="caution">
    <text evidence="3">The sequence shown here is derived from an EMBL/GenBank/DDBJ whole genome shotgun (WGS) entry which is preliminary data.</text>
</comment>
<dbReference type="InterPro" id="IPR032675">
    <property type="entry name" value="LRR_dom_sf"/>
</dbReference>
<feature type="domain" description="Disease resistance protein At4g27190-like leucine-rich repeats" evidence="2">
    <location>
        <begin position="520"/>
        <end position="582"/>
    </location>
</feature>
<evidence type="ECO:0000259" key="2">
    <source>
        <dbReference type="Pfam" id="PF23247"/>
    </source>
</evidence>
<gene>
    <name evidence="3" type="ORF">GH714_011022</name>
</gene>
<name>A0A6A6N2D8_HEVBR</name>
<accession>A0A6A6N2D8</accession>
<dbReference type="AlphaFoldDB" id="A0A6A6N2D8"/>
<evidence type="ECO:0000313" key="3">
    <source>
        <dbReference type="EMBL" id="KAF2318828.1"/>
    </source>
</evidence>
<feature type="domain" description="Disease resistance protein At4g27190-like leucine-rich repeats" evidence="2">
    <location>
        <begin position="269"/>
        <end position="413"/>
    </location>
</feature>
<reference evidence="3 4" key="1">
    <citation type="journal article" date="2020" name="Mol. Plant">
        <title>The Chromosome-Based Rubber Tree Genome Provides New Insights into Spurge Genome Evolution and Rubber Biosynthesis.</title>
        <authorList>
            <person name="Liu J."/>
            <person name="Shi C."/>
            <person name="Shi C.C."/>
            <person name="Li W."/>
            <person name="Zhang Q.J."/>
            <person name="Zhang Y."/>
            <person name="Li K."/>
            <person name="Lu H.F."/>
            <person name="Shi C."/>
            <person name="Zhu S.T."/>
            <person name="Xiao Z.Y."/>
            <person name="Nan H."/>
            <person name="Yue Y."/>
            <person name="Zhu X.G."/>
            <person name="Wu Y."/>
            <person name="Hong X.N."/>
            <person name="Fan G.Y."/>
            <person name="Tong Y."/>
            <person name="Zhang D."/>
            <person name="Mao C.L."/>
            <person name="Liu Y.L."/>
            <person name="Hao S.J."/>
            <person name="Liu W.Q."/>
            <person name="Lv M.Q."/>
            <person name="Zhang H.B."/>
            <person name="Liu Y."/>
            <person name="Hu-Tang G.R."/>
            <person name="Wang J.P."/>
            <person name="Wang J.H."/>
            <person name="Sun Y.H."/>
            <person name="Ni S.B."/>
            <person name="Chen W.B."/>
            <person name="Zhang X.C."/>
            <person name="Jiao Y.N."/>
            <person name="Eichler E.E."/>
            <person name="Li G.H."/>
            <person name="Liu X."/>
            <person name="Gao L.Z."/>
        </authorList>
    </citation>
    <scope>NUCLEOTIDE SEQUENCE [LARGE SCALE GENOMIC DNA]</scope>
    <source>
        <strain evidence="4">cv. GT1</strain>
        <tissue evidence="3">Leaf</tissue>
    </source>
</reference>